<name>A0A367JF96_RHIST</name>
<feature type="compositionally biased region" description="Low complexity" evidence="2">
    <location>
        <begin position="407"/>
        <end position="417"/>
    </location>
</feature>
<keyword evidence="4" id="KW-1185">Reference proteome</keyword>
<organism evidence="3 4">
    <name type="scientific">Rhizopus stolonifer</name>
    <name type="common">Rhizopus nigricans</name>
    <dbReference type="NCBI Taxonomy" id="4846"/>
    <lineage>
        <taxon>Eukaryota</taxon>
        <taxon>Fungi</taxon>
        <taxon>Fungi incertae sedis</taxon>
        <taxon>Mucoromycota</taxon>
        <taxon>Mucoromycotina</taxon>
        <taxon>Mucoromycetes</taxon>
        <taxon>Mucorales</taxon>
        <taxon>Mucorineae</taxon>
        <taxon>Rhizopodaceae</taxon>
        <taxon>Rhizopus</taxon>
    </lineage>
</organism>
<dbReference type="AlphaFoldDB" id="A0A367JF96"/>
<keyword evidence="1" id="KW-0175">Coiled coil</keyword>
<dbReference type="InterPro" id="IPR000048">
    <property type="entry name" value="IQ_motif_EF-hand-BS"/>
</dbReference>
<evidence type="ECO:0000313" key="3">
    <source>
        <dbReference type="EMBL" id="RCH88411.1"/>
    </source>
</evidence>
<feature type="region of interest" description="Disordered" evidence="2">
    <location>
        <begin position="407"/>
        <end position="472"/>
    </location>
</feature>
<dbReference type="EMBL" id="PJQM01003526">
    <property type="protein sequence ID" value="RCH88411.1"/>
    <property type="molecule type" value="Genomic_DNA"/>
</dbReference>
<dbReference type="SMART" id="SM00015">
    <property type="entry name" value="IQ"/>
    <property type="match status" value="1"/>
</dbReference>
<evidence type="ECO:0000313" key="4">
    <source>
        <dbReference type="Proteomes" id="UP000253551"/>
    </source>
</evidence>
<evidence type="ECO:0000256" key="1">
    <source>
        <dbReference type="SAM" id="Coils"/>
    </source>
</evidence>
<protein>
    <submittedName>
        <fullName evidence="3">Uncharacterized protein</fullName>
    </submittedName>
</protein>
<dbReference type="OrthoDB" id="2385347at2759"/>
<dbReference type="Pfam" id="PF00612">
    <property type="entry name" value="IQ"/>
    <property type="match status" value="1"/>
</dbReference>
<dbReference type="PROSITE" id="PS50096">
    <property type="entry name" value="IQ"/>
    <property type="match status" value="1"/>
</dbReference>
<gene>
    <name evidence="3" type="ORF">CU098_008257</name>
</gene>
<comment type="caution">
    <text evidence="3">The sequence shown here is derived from an EMBL/GenBank/DDBJ whole genome shotgun (WGS) entry which is preliminary data.</text>
</comment>
<proteinExistence type="predicted"/>
<feature type="compositionally biased region" description="Basic and acidic residues" evidence="2">
    <location>
        <begin position="419"/>
        <end position="437"/>
    </location>
</feature>
<dbReference type="Proteomes" id="UP000253551">
    <property type="component" value="Unassembled WGS sequence"/>
</dbReference>
<dbReference type="CDD" id="cd23767">
    <property type="entry name" value="IQCD"/>
    <property type="match status" value="1"/>
</dbReference>
<reference evidence="3 4" key="1">
    <citation type="journal article" date="2018" name="G3 (Bethesda)">
        <title>Phylogenetic and Phylogenomic Definition of Rhizopus Species.</title>
        <authorList>
            <person name="Gryganskyi A.P."/>
            <person name="Golan J."/>
            <person name="Dolatabadi S."/>
            <person name="Mondo S."/>
            <person name="Robb S."/>
            <person name="Idnurm A."/>
            <person name="Muszewska A."/>
            <person name="Steczkiewicz K."/>
            <person name="Masonjones S."/>
            <person name="Liao H.L."/>
            <person name="Gajdeczka M.T."/>
            <person name="Anike F."/>
            <person name="Vuek A."/>
            <person name="Anishchenko I.M."/>
            <person name="Voigt K."/>
            <person name="de Hoog G.S."/>
            <person name="Smith M.E."/>
            <person name="Heitman J."/>
            <person name="Vilgalys R."/>
            <person name="Stajich J.E."/>
        </authorList>
    </citation>
    <scope>NUCLEOTIDE SEQUENCE [LARGE SCALE GENOMIC DNA]</scope>
    <source>
        <strain evidence="3 4">LSU 92-RS-03</strain>
    </source>
</reference>
<evidence type="ECO:0000256" key="2">
    <source>
        <dbReference type="SAM" id="MobiDB-lite"/>
    </source>
</evidence>
<accession>A0A367JF96</accession>
<sequence length="472" mass="55137">MKSSYNPQDIYLCQPEAQFYEETEQELISISQNLSFEQHQFRFPTEKSLKELAYLDRGENKYSFFDLCSFNAAEQVSAEHQMDNSPWHETVVDDSRLSPLHLPSRACRSREMSCESSLTVKQSIPVNPSSFLSRGDIQTDSYYLDTESVSSFDNSTLKTNDTRILIQLNKHNYHSPITIVRHSRSTASISDEGYDDTEDEGKELESECCFYSIQNDEELDRDRAAIKIQSLWRGYISRRNNQHSLISHITRLYGSFHHHQTKIFQTKMSQMEKKLEKMGQMEKRLEQLEKRLEQETAMRRAFENTVENMTILIDQQQKVLHDRLDDEVLMRQSYESRMKEALDKIEPLEACLKMESKARKHTEKIMHTIMDKLQEAETDRMQAAEERKLMQSKIDNATEQIIQLKNNNNNNNTVSTKTSKKETKPALITKKDKKETKTPINTTSRRQPIVTPVEKPNRRTTITPAKKTLSRK</sequence>
<feature type="coiled-coil region" evidence="1">
    <location>
        <begin position="268"/>
        <end position="305"/>
    </location>
</feature>
<dbReference type="STRING" id="4846.A0A367JF96"/>
<dbReference type="Gene3D" id="1.20.5.190">
    <property type="match status" value="1"/>
</dbReference>